<sequence length="207" mass="22721">MRRADGGEARQAWGLPGLLGLPEMHEHQASDEILALRTVGGLDNYARWTAWFFKKHVRGRVLEAGAGLGRLTAHLRADELVVTDADESKLRAVAPLLGPRARTVRWDVLEEPPAELGRGYDAVVSSNLLEHLDDDAGAAFRMASLLRPGGRFAAFVPAHPGLYNPMDRALGHRRRYTRGAVLRLLKAAGLRPVVVRELNLIGGVAWF</sequence>
<dbReference type="EMBL" id="BARS01050626">
    <property type="protein sequence ID" value="GAG50083.1"/>
    <property type="molecule type" value="Genomic_DNA"/>
</dbReference>
<comment type="caution">
    <text evidence="1">The sequence shown here is derived from an EMBL/GenBank/DDBJ whole genome shotgun (WGS) entry which is preliminary data.</text>
</comment>
<dbReference type="Gene3D" id="3.40.50.150">
    <property type="entry name" value="Vaccinia Virus protein VP39"/>
    <property type="match status" value="1"/>
</dbReference>
<dbReference type="Pfam" id="PF13489">
    <property type="entry name" value="Methyltransf_23"/>
    <property type="match status" value="1"/>
</dbReference>
<dbReference type="CDD" id="cd02440">
    <property type="entry name" value="AdoMet_MTases"/>
    <property type="match status" value="1"/>
</dbReference>
<accession>X0YNP8</accession>
<organism evidence="1">
    <name type="scientific">marine sediment metagenome</name>
    <dbReference type="NCBI Taxonomy" id="412755"/>
    <lineage>
        <taxon>unclassified sequences</taxon>
        <taxon>metagenomes</taxon>
        <taxon>ecological metagenomes</taxon>
    </lineage>
</organism>
<name>X0YNP8_9ZZZZ</name>
<evidence type="ECO:0008006" key="2">
    <source>
        <dbReference type="Google" id="ProtNLM"/>
    </source>
</evidence>
<dbReference type="AlphaFoldDB" id="X0YNP8"/>
<proteinExistence type="predicted"/>
<feature type="non-terminal residue" evidence="1">
    <location>
        <position position="207"/>
    </location>
</feature>
<dbReference type="SUPFAM" id="SSF53335">
    <property type="entry name" value="S-adenosyl-L-methionine-dependent methyltransferases"/>
    <property type="match status" value="1"/>
</dbReference>
<evidence type="ECO:0000313" key="1">
    <source>
        <dbReference type="EMBL" id="GAG50083.1"/>
    </source>
</evidence>
<reference evidence="1" key="1">
    <citation type="journal article" date="2014" name="Front. Microbiol.">
        <title>High frequency of phylogenetically diverse reductive dehalogenase-homologous genes in deep subseafloor sedimentary metagenomes.</title>
        <authorList>
            <person name="Kawai M."/>
            <person name="Futagami T."/>
            <person name="Toyoda A."/>
            <person name="Takaki Y."/>
            <person name="Nishi S."/>
            <person name="Hori S."/>
            <person name="Arai W."/>
            <person name="Tsubouchi T."/>
            <person name="Morono Y."/>
            <person name="Uchiyama I."/>
            <person name="Ito T."/>
            <person name="Fujiyama A."/>
            <person name="Inagaki F."/>
            <person name="Takami H."/>
        </authorList>
    </citation>
    <scope>NUCLEOTIDE SEQUENCE</scope>
    <source>
        <strain evidence="1">Expedition CK06-06</strain>
    </source>
</reference>
<protein>
    <recommendedName>
        <fullName evidence="2">Methyltransferase type 12 domain-containing protein</fullName>
    </recommendedName>
</protein>
<gene>
    <name evidence="1" type="ORF">S01H1_75538</name>
</gene>
<dbReference type="InterPro" id="IPR029063">
    <property type="entry name" value="SAM-dependent_MTases_sf"/>
</dbReference>